<comment type="caution">
    <text evidence="1">The sequence shown here is derived from an EMBL/GenBank/DDBJ whole genome shotgun (WGS) entry which is preliminary data.</text>
</comment>
<accession>A0ABQ5D2L2</accession>
<reference evidence="1" key="1">
    <citation type="journal article" date="2022" name="Int. J. Mol. Sci.">
        <title>Draft Genome of Tanacetum Coccineum: Genomic Comparison of Closely Related Tanacetum-Family Plants.</title>
        <authorList>
            <person name="Yamashiro T."/>
            <person name="Shiraishi A."/>
            <person name="Nakayama K."/>
            <person name="Satake H."/>
        </authorList>
    </citation>
    <scope>NUCLEOTIDE SEQUENCE</scope>
</reference>
<dbReference type="EMBL" id="BQNB010014864">
    <property type="protein sequence ID" value="GJT33259.1"/>
    <property type="molecule type" value="Genomic_DNA"/>
</dbReference>
<dbReference type="Pfam" id="PF14223">
    <property type="entry name" value="Retrotran_gag_2"/>
    <property type="match status" value="1"/>
</dbReference>
<sequence length="198" mass="23355">MANPSKDIQCAGLDTQPPMLNRTNFASWQQRTFRETLTEGTEGASNLGPERPRVCSDLSPEDKERYNADIQETNILLQGLPKDIYSLINHYTDVKDIWDNVKMLLEGSELTKEDRESQLYDEFEHFCQNKGETIRDYYVWFAKLINDMRNIKMTMSRMQLNSKFVSNMLPDWDRFVTAVKLNRRLRDSNYDQLYAYLK</sequence>
<name>A0ABQ5D2L2_9ASTR</name>
<reference evidence="1" key="2">
    <citation type="submission" date="2022-01" db="EMBL/GenBank/DDBJ databases">
        <authorList>
            <person name="Yamashiro T."/>
            <person name="Shiraishi A."/>
            <person name="Satake H."/>
            <person name="Nakayama K."/>
        </authorList>
    </citation>
    <scope>NUCLEOTIDE SEQUENCE</scope>
</reference>
<organism evidence="1 2">
    <name type="scientific">Tanacetum coccineum</name>
    <dbReference type="NCBI Taxonomy" id="301880"/>
    <lineage>
        <taxon>Eukaryota</taxon>
        <taxon>Viridiplantae</taxon>
        <taxon>Streptophyta</taxon>
        <taxon>Embryophyta</taxon>
        <taxon>Tracheophyta</taxon>
        <taxon>Spermatophyta</taxon>
        <taxon>Magnoliopsida</taxon>
        <taxon>eudicotyledons</taxon>
        <taxon>Gunneridae</taxon>
        <taxon>Pentapetalae</taxon>
        <taxon>asterids</taxon>
        <taxon>campanulids</taxon>
        <taxon>Asterales</taxon>
        <taxon>Asteraceae</taxon>
        <taxon>Asteroideae</taxon>
        <taxon>Anthemideae</taxon>
        <taxon>Anthemidinae</taxon>
        <taxon>Tanacetum</taxon>
    </lineage>
</organism>
<protein>
    <recommendedName>
        <fullName evidence="3">Integrase, catalytic region, zinc finger, CCHC-type, peptidase aspartic, catalytic</fullName>
    </recommendedName>
</protein>
<proteinExistence type="predicted"/>
<dbReference type="Proteomes" id="UP001151760">
    <property type="component" value="Unassembled WGS sequence"/>
</dbReference>
<evidence type="ECO:0008006" key="3">
    <source>
        <dbReference type="Google" id="ProtNLM"/>
    </source>
</evidence>
<evidence type="ECO:0000313" key="1">
    <source>
        <dbReference type="EMBL" id="GJT33259.1"/>
    </source>
</evidence>
<evidence type="ECO:0000313" key="2">
    <source>
        <dbReference type="Proteomes" id="UP001151760"/>
    </source>
</evidence>
<keyword evidence="2" id="KW-1185">Reference proteome</keyword>
<gene>
    <name evidence="1" type="ORF">Tco_0923678</name>
</gene>